<dbReference type="AlphaFoldDB" id="A0A5B7DW53"/>
<dbReference type="EMBL" id="VSRR010001501">
    <property type="protein sequence ID" value="MPC25730.1"/>
    <property type="molecule type" value="Genomic_DNA"/>
</dbReference>
<keyword evidence="2" id="KW-1185">Reference proteome</keyword>
<dbReference type="Proteomes" id="UP000324222">
    <property type="component" value="Unassembled WGS sequence"/>
</dbReference>
<sequence length="169" mass="19023">MTPSAAGSSDVFSVTTRSLNLLRPTEFNEVFHRSYHRNLASCQVSGNESFPPLSPLHHLPSSPSPQLLAFSYCHLELCYSSDREWGAEGVTAKQSLESTLTFSGLYRQRLLPAHRRCHHRWVFCFVTAVSGGWVVNVTFWCSQRTVSRVECEIKQGACGKEYVVPVTQR</sequence>
<comment type="caution">
    <text evidence="1">The sequence shown here is derived from an EMBL/GenBank/DDBJ whole genome shotgun (WGS) entry which is preliminary data.</text>
</comment>
<reference evidence="1 2" key="1">
    <citation type="submission" date="2019-05" db="EMBL/GenBank/DDBJ databases">
        <title>Another draft genome of Portunus trituberculatus and its Hox gene families provides insights of decapod evolution.</title>
        <authorList>
            <person name="Jeong J.-H."/>
            <person name="Song I."/>
            <person name="Kim S."/>
            <person name="Choi T."/>
            <person name="Kim D."/>
            <person name="Ryu S."/>
            <person name="Kim W."/>
        </authorList>
    </citation>
    <scope>NUCLEOTIDE SEQUENCE [LARGE SCALE GENOMIC DNA]</scope>
    <source>
        <tissue evidence="1">Muscle</tissue>
    </source>
</reference>
<accession>A0A5B7DW53</accession>
<organism evidence="1 2">
    <name type="scientific">Portunus trituberculatus</name>
    <name type="common">Swimming crab</name>
    <name type="synonym">Neptunus trituberculatus</name>
    <dbReference type="NCBI Taxonomy" id="210409"/>
    <lineage>
        <taxon>Eukaryota</taxon>
        <taxon>Metazoa</taxon>
        <taxon>Ecdysozoa</taxon>
        <taxon>Arthropoda</taxon>
        <taxon>Crustacea</taxon>
        <taxon>Multicrustacea</taxon>
        <taxon>Malacostraca</taxon>
        <taxon>Eumalacostraca</taxon>
        <taxon>Eucarida</taxon>
        <taxon>Decapoda</taxon>
        <taxon>Pleocyemata</taxon>
        <taxon>Brachyura</taxon>
        <taxon>Eubrachyura</taxon>
        <taxon>Portunoidea</taxon>
        <taxon>Portunidae</taxon>
        <taxon>Portuninae</taxon>
        <taxon>Portunus</taxon>
    </lineage>
</organism>
<proteinExistence type="predicted"/>
<name>A0A5B7DW53_PORTR</name>
<gene>
    <name evidence="1" type="ORF">E2C01_018852</name>
</gene>
<protein>
    <submittedName>
        <fullName evidence="1">Uncharacterized protein</fullName>
    </submittedName>
</protein>
<evidence type="ECO:0000313" key="1">
    <source>
        <dbReference type="EMBL" id="MPC25730.1"/>
    </source>
</evidence>
<evidence type="ECO:0000313" key="2">
    <source>
        <dbReference type="Proteomes" id="UP000324222"/>
    </source>
</evidence>